<dbReference type="Pfam" id="PF16590">
    <property type="entry name" value="ESP"/>
    <property type="match status" value="1"/>
</dbReference>
<organism evidence="2 3">
    <name type="scientific">Phodopus roborovskii</name>
    <name type="common">Roborovski's desert hamster</name>
    <name type="synonym">Cricetulus roborovskii</name>
    <dbReference type="NCBI Taxonomy" id="109678"/>
    <lineage>
        <taxon>Eukaryota</taxon>
        <taxon>Metazoa</taxon>
        <taxon>Chordata</taxon>
        <taxon>Craniata</taxon>
        <taxon>Vertebrata</taxon>
        <taxon>Euteleostomi</taxon>
        <taxon>Mammalia</taxon>
        <taxon>Eutheria</taxon>
        <taxon>Euarchontoglires</taxon>
        <taxon>Glires</taxon>
        <taxon>Rodentia</taxon>
        <taxon>Myomorpha</taxon>
        <taxon>Muroidea</taxon>
        <taxon>Cricetidae</taxon>
        <taxon>Cricetinae</taxon>
        <taxon>Phodopus</taxon>
    </lineage>
</organism>
<dbReference type="InterPro" id="IPR032253">
    <property type="entry name" value="Esp1/Esp22"/>
</dbReference>
<gene>
    <name evidence="2" type="primary">LOC108351994</name>
    <name evidence="2" type="ORF">PHOROB_LOCUS15208</name>
</gene>
<keyword evidence="3" id="KW-1185">Reference proteome</keyword>
<dbReference type="Proteomes" id="UP001152836">
    <property type="component" value="Unassembled WGS sequence"/>
</dbReference>
<keyword evidence="1" id="KW-0732">Signal</keyword>
<name>A0AAV0A392_PHORO</name>
<dbReference type="GO" id="GO:0005615">
    <property type="term" value="C:extracellular space"/>
    <property type="evidence" value="ECO:0007669"/>
    <property type="project" value="InterPro"/>
</dbReference>
<accession>A0AAV0A392</accession>
<evidence type="ECO:0000313" key="2">
    <source>
        <dbReference type="EMBL" id="CAH7221347.1"/>
    </source>
</evidence>
<dbReference type="AlphaFoldDB" id="A0AAV0A392"/>
<comment type="caution">
    <text evidence="2">The sequence shown here is derived from an EMBL/GenBank/DDBJ whole genome shotgun (WGS) entry which is preliminary data.</text>
</comment>
<evidence type="ECO:0000256" key="1">
    <source>
        <dbReference type="SAM" id="SignalP"/>
    </source>
</evidence>
<reference evidence="2" key="1">
    <citation type="submission" date="2022-06" db="EMBL/GenBank/DDBJ databases">
        <authorList>
            <person name="Andreotti S."/>
            <person name="Wyler E."/>
        </authorList>
    </citation>
    <scope>NUCLEOTIDE SEQUENCE</scope>
</reference>
<feature type="signal peptide" evidence="1">
    <location>
        <begin position="1"/>
        <end position="22"/>
    </location>
</feature>
<sequence length="146" mass="16296">MSSFPVVMFLITLLLSSSLTEGRVLTQIQKEPATSADPMTNVKDKIDCQGKGNKTEVSQRMCSTFQQNETACEDLANLNQNTLDLTTILTMLKECAHKDQLDPVRLCSRAHRHGGTKIRHQQDSTCILIYTLATFLDSVRSTLVSY</sequence>
<protein>
    <submittedName>
        <fullName evidence="2">LOC108351994 protein</fullName>
    </submittedName>
</protein>
<dbReference type="GO" id="GO:0005186">
    <property type="term" value="F:pheromone activity"/>
    <property type="evidence" value="ECO:0007669"/>
    <property type="project" value="InterPro"/>
</dbReference>
<dbReference type="EMBL" id="CALSGD010001572">
    <property type="protein sequence ID" value="CAH7221347.1"/>
    <property type="molecule type" value="Genomic_DNA"/>
</dbReference>
<proteinExistence type="predicted"/>
<feature type="chain" id="PRO_5043852248" evidence="1">
    <location>
        <begin position="23"/>
        <end position="146"/>
    </location>
</feature>
<evidence type="ECO:0000313" key="3">
    <source>
        <dbReference type="Proteomes" id="UP001152836"/>
    </source>
</evidence>